<dbReference type="InterPro" id="IPR015795">
    <property type="entry name" value="Pyrv_Knase_C"/>
</dbReference>
<proteinExistence type="predicted"/>
<dbReference type="SUPFAM" id="SSF52935">
    <property type="entry name" value="PK C-terminal domain-like"/>
    <property type="match status" value="1"/>
</dbReference>
<sequence>MTKSPPFVTFYFNRAGSVNTATTLKLALTSATNLKIRHLIVASTTGRTILQLLKMAPPKINIVCVTHQSGFARPGKSELSASTEKQLRAHGISVLRTTHLFAGVNRALRLKFGGVAPPEIIAHTYRTLGEGLKVAVEISVMALDAGLIPYGNDVISIGGTSRGADTAIVIQPAHSHQFFETRIKQIICKPLLF</sequence>
<accession>A0A7V3PUN7</accession>
<reference evidence="2" key="1">
    <citation type="journal article" date="2020" name="mSystems">
        <title>Genome- and Community-Level Interaction Insights into Carbon Utilization and Element Cycling Functions of Hydrothermarchaeota in Hydrothermal Sediment.</title>
        <authorList>
            <person name="Zhou Z."/>
            <person name="Liu Y."/>
            <person name="Xu W."/>
            <person name="Pan J."/>
            <person name="Luo Z.H."/>
            <person name="Li M."/>
        </authorList>
    </citation>
    <scope>NUCLEOTIDE SEQUENCE [LARGE SCALE GENOMIC DNA]</scope>
    <source>
        <strain evidence="2">SpSt-914</strain>
    </source>
</reference>
<dbReference type="Gene3D" id="3.40.1380.20">
    <property type="entry name" value="Pyruvate kinase, C-terminal domain"/>
    <property type="match status" value="1"/>
</dbReference>
<dbReference type="EMBL" id="DTMZ01000179">
    <property type="protein sequence ID" value="HGD13844.1"/>
    <property type="molecule type" value="Genomic_DNA"/>
</dbReference>
<protein>
    <recommendedName>
        <fullName evidence="1">Pyruvate kinase C-terminal domain-containing protein</fullName>
    </recommendedName>
</protein>
<organism evidence="2">
    <name type="scientific">candidate division WOR-3 bacterium</name>
    <dbReference type="NCBI Taxonomy" id="2052148"/>
    <lineage>
        <taxon>Bacteria</taxon>
        <taxon>Bacteria division WOR-3</taxon>
    </lineage>
</organism>
<evidence type="ECO:0000259" key="1">
    <source>
        <dbReference type="Pfam" id="PF02887"/>
    </source>
</evidence>
<dbReference type="InterPro" id="IPR015074">
    <property type="entry name" value="DUF1867"/>
</dbReference>
<comment type="caution">
    <text evidence="2">The sequence shown here is derived from an EMBL/GenBank/DDBJ whole genome shotgun (WGS) entry which is preliminary data.</text>
</comment>
<dbReference type="InterPro" id="IPR036918">
    <property type="entry name" value="Pyrv_Knase_C_sf"/>
</dbReference>
<evidence type="ECO:0000313" key="2">
    <source>
        <dbReference type="EMBL" id="HGD13844.1"/>
    </source>
</evidence>
<dbReference type="AlphaFoldDB" id="A0A7V3PUN7"/>
<gene>
    <name evidence="2" type="ORF">ENX16_07205</name>
</gene>
<feature type="domain" description="Pyruvate kinase C-terminal" evidence="1">
    <location>
        <begin position="23"/>
        <end position="169"/>
    </location>
</feature>
<dbReference type="Pfam" id="PF02887">
    <property type="entry name" value="PK_C"/>
    <property type="match status" value="1"/>
</dbReference>
<dbReference type="PIRSF" id="PIRSF016138">
    <property type="entry name" value="UCP016138"/>
    <property type="match status" value="1"/>
</dbReference>
<name>A0A7V3PUN7_UNCW3</name>